<gene>
    <name evidence="2" type="ORF">EV186_107183</name>
</gene>
<name>A0A4V3CY61_LABRH</name>
<feature type="transmembrane region" description="Helical" evidence="1">
    <location>
        <begin position="89"/>
        <end position="108"/>
    </location>
</feature>
<feature type="transmembrane region" description="Helical" evidence="1">
    <location>
        <begin position="21"/>
        <end position="44"/>
    </location>
</feature>
<evidence type="ECO:0000313" key="2">
    <source>
        <dbReference type="EMBL" id="TDP92948.1"/>
    </source>
</evidence>
<keyword evidence="3" id="KW-1185">Reference proteome</keyword>
<feature type="transmembrane region" description="Helical" evidence="1">
    <location>
        <begin position="128"/>
        <end position="148"/>
    </location>
</feature>
<dbReference type="EMBL" id="SNXZ01000007">
    <property type="protein sequence ID" value="TDP92948.1"/>
    <property type="molecule type" value="Genomic_DNA"/>
</dbReference>
<keyword evidence="1" id="KW-0472">Membrane</keyword>
<comment type="caution">
    <text evidence="2">The sequence shown here is derived from an EMBL/GenBank/DDBJ whole genome shotgun (WGS) entry which is preliminary data.</text>
</comment>
<reference evidence="2 3" key="1">
    <citation type="submission" date="2019-03" db="EMBL/GenBank/DDBJ databases">
        <title>Genomic Encyclopedia of Type Strains, Phase IV (KMG-IV): sequencing the most valuable type-strain genomes for metagenomic binning, comparative biology and taxonomic classification.</title>
        <authorList>
            <person name="Goeker M."/>
        </authorList>
    </citation>
    <scope>NUCLEOTIDE SEQUENCE [LARGE SCALE GENOMIC DNA]</scope>
    <source>
        <strain evidence="2 3">DSM 45361</strain>
    </source>
</reference>
<keyword evidence="1" id="KW-0812">Transmembrane</keyword>
<sequence length="302" mass="31913">MADRGATGNADTGAIIRQTYLGLRLGILLLVVMLFLAVVIQALAANPACLQHSLSAYYYTSARAVFVGTLCAVGTCLIIYSGNTEIENLLLDYAGYMAVMVAFVPTGVDNTCTVSNVPTSDELTDAVKQNVLALLIAGLIAVVIVRALKVLQLNSRTAKVLLTVNTLILVGLAVFVLTSFENFMKNAHAFAAILFFAGVLAVVIVNAVGFARHKSGELGIGDLLRNRYTAIAAAMLITAGVLFALRAAGFGHWLLVLEASLIAEFAVFWISQTIELGGKVRRGATPRDAGGAQESDSELVAY</sequence>
<protein>
    <submittedName>
        <fullName evidence="2">Uncharacterized protein</fullName>
    </submittedName>
</protein>
<feature type="transmembrane region" description="Helical" evidence="1">
    <location>
        <begin position="228"/>
        <end position="247"/>
    </location>
</feature>
<feature type="transmembrane region" description="Helical" evidence="1">
    <location>
        <begin position="160"/>
        <end position="180"/>
    </location>
</feature>
<proteinExistence type="predicted"/>
<organism evidence="2 3">
    <name type="scientific">Labedaea rhizosphaerae</name>
    <dbReference type="NCBI Taxonomy" id="598644"/>
    <lineage>
        <taxon>Bacteria</taxon>
        <taxon>Bacillati</taxon>
        <taxon>Actinomycetota</taxon>
        <taxon>Actinomycetes</taxon>
        <taxon>Pseudonocardiales</taxon>
        <taxon>Pseudonocardiaceae</taxon>
        <taxon>Labedaea</taxon>
    </lineage>
</organism>
<evidence type="ECO:0000313" key="3">
    <source>
        <dbReference type="Proteomes" id="UP000295444"/>
    </source>
</evidence>
<feature type="transmembrane region" description="Helical" evidence="1">
    <location>
        <begin position="253"/>
        <end position="271"/>
    </location>
</feature>
<feature type="transmembrane region" description="Helical" evidence="1">
    <location>
        <begin position="186"/>
        <end position="208"/>
    </location>
</feature>
<accession>A0A4V3CY61</accession>
<dbReference type="Proteomes" id="UP000295444">
    <property type="component" value="Unassembled WGS sequence"/>
</dbReference>
<keyword evidence="1" id="KW-1133">Transmembrane helix</keyword>
<dbReference type="AlphaFoldDB" id="A0A4V3CY61"/>
<feature type="transmembrane region" description="Helical" evidence="1">
    <location>
        <begin position="56"/>
        <end position="80"/>
    </location>
</feature>
<evidence type="ECO:0000256" key="1">
    <source>
        <dbReference type="SAM" id="Phobius"/>
    </source>
</evidence>